<evidence type="ECO:0000256" key="1">
    <source>
        <dbReference type="PROSITE-ProRule" id="PRU00176"/>
    </source>
</evidence>
<dbReference type="Pfam" id="PF00076">
    <property type="entry name" value="RRM_1"/>
    <property type="match status" value="1"/>
</dbReference>
<feature type="non-terminal residue" evidence="3">
    <location>
        <position position="1"/>
    </location>
</feature>
<sequence length="128" mass="14493">YGILCSICLSIAHDVILVKNIPFDIQIQDLQQLFSKYGQLGNILLPETKAMAIVQFLDPIDAKKAFQNLAFSKFKKLSLFLEWVPIDIFDSLTTSSIQNSNPKDSNSNSNSELKQAKNHLLVCFYFSF</sequence>
<dbReference type="AlphaFoldDB" id="X6P6E6"/>
<dbReference type="InterPro" id="IPR012677">
    <property type="entry name" value="Nucleotide-bd_a/b_plait_sf"/>
</dbReference>
<evidence type="ECO:0000259" key="2">
    <source>
        <dbReference type="PROSITE" id="PS50102"/>
    </source>
</evidence>
<keyword evidence="1" id="KW-0694">RNA-binding</keyword>
<dbReference type="SUPFAM" id="SSF54928">
    <property type="entry name" value="RNA-binding domain, RBD"/>
    <property type="match status" value="1"/>
</dbReference>
<dbReference type="GO" id="GO:0003723">
    <property type="term" value="F:RNA binding"/>
    <property type="evidence" value="ECO:0007669"/>
    <property type="project" value="UniProtKB-UniRule"/>
</dbReference>
<name>X6P6E6_RETFI</name>
<dbReference type="SMART" id="SM00360">
    <property type="entry name" value="RRM"/>
    <property type="match status" value="1"/>
</dbReference>
<dbReference type="Proteomes" id="UP000023152">
    <property type="component" value="Unassembled WGS sequence"/>
</dbReference>
<dbReference type="CDD" id="cd12317">
    <property type="entry name" value="RRM4_RBM19_RRM3_MRD1"/>
    <property type="match status" value="1"/>
</dbReference>
<dbReference type="InterPro" id="IPR035979">
    <property type="entry name" value="RBD_domain_sf"/>
</dbReference>
<dbReference type="InterPro" id="IPR000504">
    <property type="entry name" value="RRM_dom"/>
</dbReference>
<feature type="domain" description="RRM" evidence="2">
    <location>
        <begin position="14"/>
        <end position="79"/>
    </location>
</feature>
<dbReference type="PROSITE" id="PS50102">
    <property type="entry name" value="RRM"/>
    <property type="match status" value="1"/>
</dbReference>
<protein>
    <recommendedName>
        <fullName evidence="2">RRM domain-containing protein</fullName>
    </recommendedName>
</protein>
<keyword evidence="4" id="KW-1185">Reference proteome</keyword>
<organism evidence="3 4">
    <name type="scientific">Reticulomyxa filosa</name>
    <dbReference type="NCBI Taxonomy" id="46433"/>
    <lineage>
        <taxon>Eukaryota</taxon>
        <taxon>Sar</taxon>
        <taxon>Rhizaria</taxon>
        <taxon>Retaria</taxon>
        <taxon>Foraminifera</taxon>
        <taxon>Monothalamids</taxon>
        <taxon>Reticulomyxidae</taxon>
        <taxon>Reticulomyxa</taxon>
    </lineage>
</organism>
<dbReference type="Gene3D" id="3.30.70.330">
    <property type="match status" value="1"/>
</dbReference>
<evidence type="ECO:0000313" key="3">
    <source>
        <dbReference type="EMBL" id="ETO33192.1"/>
    </source>
</evidence>
<dbReference type="OrthoDB" id="439639at2759"/>
<evidence type="ECO:0000313" key="4">
    <source>
        <dbReference type="Proteomes" id="UP000023152"/>
    </source>
</evidence>
<reference evidence="3 4" key="1">
    <citation type="journal article" date="2013" name="Curr. Biol.">
        <title>The Genome of the Foraminiferan Reticulomyxa filosa.</title>
        <authorList>
            <person name="Glockner G."/>
            <person name="Hulsmann N."/>
            <person name="Schleicher M."/>
            <person name="Noegel A.A."/>
            <person name="Eichinger L."/>
            <person name="Gallinger C."/>
            <person name="Pawlowski J."/>
            <person name="Sierra R."/>
            <person name="Euteneuer U."/>
            <person name="Pillet L."/>
            <person name="Moustafa A."/>
            <person name="Platzer M."/>
            <person name="Groth M."/>
            <person name="Szafranski K."/>
            <person name="Schliwa M."/>
        </authorList>
    </citation>
    <scope>NUCLEOTIDE SEQUENCE [LARGE SCALE GENOMIC DNA]</scope>
</reference>
<comment type="caution">
    <text evidence="3">The sequence shown here is derived from an EMBL/GenBank/DDBJ whole genome shotgun (WGS) entry which is preliminary data.</text>
</comment>
<proteinExistence type="predicted"/>
<gene>
    <name evidence="3" type="ORF">RFI_03914</name>
</gene>
<accession>X6P6E6</accession>
<dbReference type="EMBL" id="ASPP01003605">
    <property type="protein sequence ID" value="ETO33192.1"/>
    <property type="molecule type" value="Genomic_DNA"/>
</dbReference>